<accession>A0ABW5DHP5</accession>
<evidence type="ECO:0000256" key="3">
    <source>
        <dbReference type="ARBA" id="ARBA00022475"/>
    </source>
</evidence>
<dbReference type="CDD" id="cd06261">
    <property type="entry name" value="TM_PBP2"/>
    <property type="match status" value="1"/>
</dbReference>
<keyword evidence="6 7" id="KW-0472">Membrane</keyword>
<feature type="transmembrane region" description="Helical" evidence="7">
    <location>
        <begin position="301"/>
        <end position="327"/>
    </location>
</feature>
<dbReference type="InterPro" id="IPR000515">
    <property type="entry name" value="MetI-like"/>
</dbReference>
<evidence type="ECO:0000256" key="4">
    <source>
        <dbReference type="ARBA" id="ARBA00022692"/>
    </source>
</evidence>
<comment type="similarity">
    <text evidence="7">Belongs to the binding-protein-dependent transport system permease family.</text>
</comment>
<evidence type="ECO:0000256" key="5">
    <source>
        <dbReference type="ARBA" id="ARBA00022989"/>
    </source>
</evidence>
<keyword evidence="4 7" id="KW-0812">Transmembrane</keyword>
<feature type="transmembrane region" description="Helical" evidence="7">
    <location>
        <begin position="259"/>
        <end position="281"/>
    </location>
</feature>
<evidence type="ECO:0000256" key="1">
    <source>
        <dbReference type="ARBA" id="ARBA00004651"/>
    </source>
</evidence>
<dbReference type="Pfam" id="PF19300">
    <property type="entry name" value="BPD_transp_1_N"/>
    <property type="match status" value="1"/>
</dbReference>
<reference evidence="10" key="1">
    <citation type="journal article" date="2019" name="Int. J. Syst. Evol. Microbiol.">
        <title>The Global Catalogue of Microorganisms (GCM) 10K type strain sequencing project: providing services to taxonomists for standard genome sequencing and annotation.</title>
        <authorList>
            <consortium name="The Broad Institute Genomics Platform"/>
            <consortium name="The Broad Institute Genome Sequencing Center for Infectious Disease"/>
            <person name="Wu L."/>
            <person name="Ma J."/>
        </authorList>
    </citation>
    <scope>NUCLEOTIDE SEQUENCE [LARGE SCALE GENOMIC DNA]</scope>
    <source>
        <strain evidence="10">KCTC 23707</strain>
    </source>
</reference>
<evidence type="ECO:0000313" key="9">
    <source>
        <dbReference type="EMBL" id="MFD2260653.1"/>
    </source>
</evidence>
<dbReference type="EMBL" id="JBHUIR010000049">
    <property type="protein sequence ID" value="MFD2260653.1"/>
    <property type="molecule type" value="Genomic_DNA"/>
</dbReference>
<dbReference type="InterPro" id="IPR045621">
    <property type="entry name" value="BPD_transp_1_N"/>
</dbReference>
<evidence type="ECO:0000259" key="8">
    <source>
        <dbReference type="PROSITE" id="PS50928"/>
    </source>
</evidence>
<gene>
    <name evidence="9" type="ORF">ACFSMZ_12895</name>
</gene>
<dbReference type="PANTHER" id="PTHR43163:SF6">
    <property type="entry name" value="DIPEPTIDE TRANSPORT SYSTEM PERMEASE PROTEIN DPPB-RELATED"/>
    <property type="match status" value="1"/>
</dbReference>
<sequence>MLKLILYRFGQAVVVLLFVSAIVFFLIRLTPGDPVDIFLGEQNVSPEQRQAYRRALGLDQSIFVQYLNFLWNAVQGDLGQSIYERASVSSLVFNAFLATAELAVVGVLIAVAMGVPAALVAAMNHNRLSDRFLSAGALLGFSIPTFWLGIILILGLSVHLGLFPTGGRIGGDVALQKITGFVILDSILTGNLRALGSGLLHIALPALTIAVALAASVMQVLRGSLIAVKEEEFIYALRSRGLTQDVIYRHMLRNAAPPTVIILGVKLGGLLGGAIITESVFSWPGLGRLIIDAIRARDYPLVQGGVLLMAMAFVIVSLITDIIHILLDPRIRDGREGK</sequence>
<organism evidence="9 10">
    <name type="scientific">Chelativorans composti</name>
    <dbReference type="NCBI Taxonomy" id="768533"/>
    <lineage>
        <taxon>Bacteria</taxon>
        <taxon>Pseudomonadati</taxon>
        <taxon>Pseudomonadota</taxon>
        <taxon>Alphaproteobacteria</taxon>
        <taxon>Hyphomicrobiales</taxon>
        <taxon>Phyllobacteriaceae</taxon>
        <taxon>Chelativorans</taxon>
    </lineage>
</organism>
<feature type="domain" description="ABC transmembrane type-1" evidence="8">
    <location>
        <begin position="96"/>
        <end position="320"/>
    </location>
</feature>
<dbReference type="RefSeq" id="WP_345099760.1">
    <property type="nucleotide sequence ID" value="NZ_BAABGS010000070.1"/>
</dbReference>
<dbReference type="PANTHER" id="PTHR43163">
    <property type="entry name" value="DIPEPTIDE TRANSPORT SYSTEM PERMEASE PROTEIN DPPB-RELATED"/>
    <property type="match status" value="1"/>
</dbReference>
<keyword evidence="2 7" id="KW-0813">Transport</keyword>
<protein>
    <submittedName>
        <fullName evidence="9">ABC transporter permease</fullName>
    </submittedName>
</protein>
<dbReference type="Proteomes" id="UP001597373">
    <property type="component" value="Unassembled WGS sequence"/>
</dbReference>
<feature type="transmembrane region" description="Helical" evidence="7">
    <location>
        <begin position="95"/>
        <end position="120"/>
    </location>
</feature>
<dbReference type="SUPFAM" id="SSF161098">
    <property type="entry name" value="MetI-like"/>
    <property type="match status" value="1"/>
</dbReference>
<evidence type="ECO:0000313" key="10">
    <source>
        <dbReference type="Proteomes" id="UP001597373"/>
    </source>
</evidence>
<comment type="subcellular location">
    <subcellularLocation>
        <location evidence="1 7">Cell membrane</location>
        <topology evidence="1 7">Multi-pass membrane protein</topology>
    </subcellularLocation>
</comment>
<keyword evidence="10" id="KW-1185">Reference proteome</keyword>
<proteinExistence type="inferred from homology"/>
<evidence type="ECO:0000256" key="7">
    <source>
        <dbReference type="RuleBase" id="RU363032"/>
    </source>
</evidence>
<comment type="caution">
    <text evidence="9">The sequence shown here is derived from an EMBL/GenBank/DDBJ whole genome shotgun (WGS) entry which is preliminary data.</text>
</comment>
<name>A0ABW5DHP5_9HYPH</name>
<keyword evidence="5 7" id="KW-1133">Transmembrane helix</keyword>
<dbReference type="InterPro" id="IPR035906">
    <property type="entry name" value="MetI-like_sf"/>
</dbReference>
<evidence type="ECO:0000256" key="2">
    <source>
        <dbReference type="ARBA" id="ARBA00022448"/>
    </source>
</evidence>
<keyword evidence="3" id="KW-1003">Cell membrane</keyword>
<dbReference type="Pfam" id="PF00528">
    <property type="entry name" value="BPD_transp_1"/>
    <property type="match status" value="1"/>
</dbReference>
<feature type="transmembrane region" description="Helical" evidence="7">
    <location>
        <begin position="12"/>
        <end position="30"/>
    </location>
</feature>
<evidence type="ECO:0000256" key="6">
    <source>
        <dbReference type="ARBA" id="ARBA00023136"/>
    </source>
</evidence>
<feature type="transmembrane region" description="Helical" evidence="7">
    <location>
        <begin position="198"/>
        <end position="221"/>
    </location>
</feature>
<dbReference type="Gene3D" id="1.10.3720.10">
    <property type="entry name" value="MetI-like"/>
    <property type="match status" value="1"/>
</dbReference>
<dbReference type="PROSITE" id="PS50928">
    <property type="entry name" value="ABC_TM1"/>
    <property type="match status" value="1"/>
</dbReference>
<feature type="transmembrane region" description="Helical" evidence="7">
    <location>
        <begin position="132"/>
        <end position="156"/>
    </location>
</feature>